<feature type="transmembrane region" description="Helical" evidence="8">
    <location>
        <begin position="132"/>
        <end position="151"/>
    </location>
</feature>
<dbReference type="Proteomes" id="UP000319160">
    <property type="component" value="Unassembled WGS sequence"/>
</dbReference>
<feature type="compositionally biased region" description="Polar residues" evidence="7">
    <location>
        <begin position="40"/>
        <end position="50"/>
    </location>
</feature>
<evidence type="ECO:0000313" key="10">
    <source>
        <dbReference type="EMBL" id="TRX90245.1"/>
    </source>
</evidence>
<protein>
    <recommendedName>
        <fullName evidence="9">Major facilitator superfamily (MFS) profile domain-containing protein</fullName>
    </recommendedName>
</protein>
<evidence type="ECO:0000256" key="5">
    <source>
        <dbReference type="ARBA" id="ARBA00023136"/>
    </source>
</evidence>
<feature type="domain" description="Major facilitator superfamily (MFS) profile" evidence="9">
    <location>
        <begin position="68"/>
        <end position="590"/>
    </location>
</feature>
<organism evidence="10 11">
    <name type="scientific">Xylaria flabelliformis</name>
    <dbReference type="NCBI Taxonomy" id="2512241"/>
    <lineage>
        <taxon>Eukaryota</taxon>
        <taxon>Fungi</taxon>
        <taxon>Dikarya</taxon>
        <taxon>Ascomycota</taxon>
        <taxon>Pezizomycotina</taxon>
        <taxon>Sordariomycetes</taxon>
        <taxon>Xylariomycetidae</taxon>
        <taxon>Xylariales</taxon>
        <taxon>Xylariaceae</taxon>
        <taxon>Xylaria</taxon>
    </lineage>
</organism>
<evidence type="ECO:0000259" key="9">
    <source>
        <dbReference type="PROSITE" id="PS50850"/>
    </source>
</evidence>
<keyword evidence="6" id="KW-0325">Glycoprotein</keyword>
<keyword evidence="3 8" id="KW-0812">Transmembrane</keyword>
<proteinExistence type="predicted"/>
<dbReference type="EMBL" id="VFLP01000057">
    <property type="protein sequence ID" value="TRX90245.1"/>
    <property type="molecule type" value="Genomic_DNA"/>
</dbReference>
<sequence>MIIIEFAKESDLVLRLLDSKGYFPMNHSSQQHQDLPLTGNPGSVATTLSSENEEEKTPMSKGWRFWAVFSAVCFTTLLAAIESTVTSTALPFISHALNAGDLYIWFVNAYFLTSTALLPLLGQLCNLFGRRWMMLIVVALFALGSGISGGANNSASLIGGRAVQGIGGGGINLLIELIVSDLVPLRERGAYFGIVFGVFSLGTAVGPLVGGAIVDGTTWRWVSLQSLLYDGYVITTGVVQRGRSRVLGSGYVFWINLPVAGIALILHFLFLRVNYDRETAILTKLKRIDYAGNTILVASVVAVLLALSWGGTKYSWFSYHVLVPLIAGIFGLVLFHIYESMPWVRDCPTLPERVFKRRTPATALIIAFINFVCLFWVIYFLPVYFQAVLGMSPTLSGVALLPTVLLSVVTGAVSGVLLSKWGRYRPLHILAFGLISLGLGLFSRFNQRTHPAEWVLVQAVAAFGLGIMMSTNLSAVQADLPDSDTAAATAAFAFMRAYESIWGVSIPAAIFNAQFANLSWRIDDADIQKQLSGGNAYSFANADYIKNFPEPQRDKVIDVYAQSLKLAWQVSLGFALLGFLLCFLQKEISLRSTIDTEFGLEKNQGVDLKANFEKEPAAQKALD</sequence>
<feature type="transmembrane region" description="Helical" evidence="8">
    <location>
        <begin position="361"/>
        <end position="385"/>
    </location>
</feature>
<accession>A0A553HQL2</accession>
<evidence type="ECO:0000313" key="11">
    <source>
        <dbReference type="Proteomes" id="UP000319160"/>
    </source>
</evidence>
<evidence type="ECO:0000256" key="4">
    <source>
        <dbReference type="ARBA" id="ARBA00022989"/>
    </source>
</evidence>
<dbReference type="PANTHER" id="PTHR23501">
    <property type="entry name" value="MAJOR FACILITATOR SUPERFAMILY"/>
    <property type="match status" value="1"/>
</dbReference>
<evidence type="ECO:0000256" key="6">
    <source>
        <dbReference type="ARBA" id="ARBA00023180"/>
    </source>
</evidence>
<dbReference type="AlphaFoldDB" id="A0A553HQL2"/>
<feature type="transmembrane region" description="Helical" evidence="8">
    <location>
        <begin position="163"/>
        <end position="183"/>
    </location>
</feature>
<feature type="transmembrane region" description="Helical" evidence="8">
    <location>
        <begin position="316"/>
        <end position="338"/>
    </location>
</feature>
<name>A0A553HQL2_9PEZI</name>
<keyword evidence="5 8" id="KW-0472">Membrane</keyword>
<evidence type="ECO:0000256" key="7">
    <source>
        <dbReference type="SAM" id="MobiDB-lite"/>
    </source>
</evidence>
<dbReference type="InterPro" id="IPR020846">
    <property type="entry name" value="MFS_dom"/>
</dbReference>
<feature type="transmembrane region" description="Helical" evidence="8">
    <location>
        <begin position="102"/>
        <end position="120"/>
    </location>
</feature>
<feature type="transmembrane region" description="Helical" evidence="8">
    <location>
        <begin position="397"/>
        <end position="418"/>
    </location>
</feature>
<dbReference type="PROSITE" id="PS50850">
    <property type="entry name" value="MFS"/>
    <property type="match status" value="1"/>
</dbReference>
<evidence type="ECO:0000256" key="3">
    <source>
        <dbReference type="ARBA" id="ARBA00022692"/>
    </source>
</evidence>
<feature type="transmembrane region" description="Helical" evidence="8">
    <location>
        <begin position="566"/>
        <end position="584"/>
    </location>
</feature>
<keyword evidence="4 8" id="KW-1133">Transmembrane helix</keyword>
<dbReference type="PRINTS" id="PR01036">
    <property type="entry name" value="TCRTETB"/>
</dbReference>
<feature type="transmembrane region" description="Helical" evidence="8">
    <location>
        <begin position="190"/>
        <end position="213"/>
    </location>
</feature>
<gene>
    <name evidence="10" type="ORF">FHL15_008790</name>
</gene>
<dbReference type="GO" id="GO:0005886">
    <property type="term" value="C:plasma membrane"/>
    <property type="evidence" value="ECO:0007669"/>
    <property type="project" value="TreeGrafter"/>
</dbReference>
<dbReference type="Gene3D" id="1.20.1250.20">
    <property type="entry name" value="MFS general substrate transporter like domains"/>
    <property type="match status" value="1"/>
</dbReference>
<evidence type="ECO:0000256" key="2">
    <source>
        <dbReference type="ARBA" id="ARBA00022448"/>
    </source>
</evidence>
<dbReference type="OrthoDB" id="10021397at2759"/>
<reference evidence="11" key="1">
    <citation type="submission" date="2019-06" db="EMBL/GenBank/DDBJ databases">
        <title>Draft genome sequence of the griseofulvin-producing fungus Xylaria cubensis strain G536.</title>
        <authorList>
            <person name="Mead M.E."/>
            <person name="Raja H.A."/>
            <person name="Steenwyk J.L."/>
            <person name="Knowles S.L."/>
            <person name="Oberlies N.H."/>
            <person name="Rokas A."/>
        </authorList>
    </citation>
    <scope>NUCLEOTIDE SEQUENCE [LARGE SCALE GENOMIC DNA]</scope>
    <source>
        <strain evidence="11">G536</strain>
    </source>
</reference>
<dbReference type="SUPFAM" id="SSF103473">
    <property type="entry name" value="MFS general substrate transporter"/>
    <property type="match status" value="1"/>
</dbReference>
<feature type="transmembrane region" description="Helical" evidence="8">
    <location>
        <begin position="65"/>
        <end position="90"/>
    </location>
</feature>
<comment type="subcellular location">
    <subcellularLocation>
        <location evidence="1">Membrane</location>
        <topology evidence="1">Multi-pass membrane protein</topology>
    </subcellularLocation>
</comment>
<feature type="region of interest" description="Disordered" evidence="7">
    <location>
        <begin position="28"/>
        <end position="56"/>
    </location>
</feature>
<dbReference type="Pfam" id="PF07690">
    <property type="entry name" value="MFS_1"/>
    <property type="match status" value="2"/>
</dbReference>
<feature type="transmembrane region" description="Helical" evidence="8">
    <location>
        <begin position="454"/>
        <end position="475"/>
    </location>
</feature>
<dbReference type="GO" id="GO:0022857">
    <property type="term" value="F:transmembrane transporter activity"/>
    <property type="evidence" value="ECO:0007669"/>
    <property type="project" value="InterPro"/>
</dbReference>
<feature type="transmembrane region" description="Helical" evidence="8">
    <location>
        <begin position="290"/>
        <end position="309"/>
    </location>
</feature>
<dbReference type="Gene3D" id="1.20.1720.10">
    <property type="entry name" value="Multidrug resistance protein D"/>
    <property type="match status" value="1"/>
</dbReference>
<dbReference type="InterPro" id="IPR036259">
    <property type="entry name" value="MFS_trans_sf"/>
</dbReference>
<feature type="transmembrane region" description="Helical" evidence="8">
    <location>
        <begin position="424"/>
        <end position="442"/>
    </location>
</feature>
<evidence type="ECO:0000256" key="1">
    <source>
        <dbReference type="ARBA" id="ARBA00004141"/>
    </source>
</evidence>
<keyword evidence="2" id="KW-0813">Transport</keyword>
<evidence type="ECO:0000256" key="8">
    <source>
        <dbReference type="SAM" id="Phobius"/>
    </source>
</evidence>
<keyword evidence="11" id="KW-1185">Reference proteome</keyword>
<dbReference type="PANTHER" id="PTHR23501:SF187">
    <property type="entry name" value="MAJOR FACILITATOR SUPERFAMILY (MFS) PROFILE DOMAIN-CONTAINING PROTEIN"/>
    <property type="match status" value="1"/>
</dbReference>
<comment type="caution">
    <text evidence="10">The sequence shown here is derived from an EMBL/GenBank/DDBJ whole genome shotgun (WGS) entry which is preliminary data.</text>
</comment>
<dbReference type="InterPro" id="IPR011701">
    <property type="entry name" value="MFS"/>
</dbReference>
<feature type="transmembrane region" description="Helical" evidence="8">
    <location>
        <begin position="251"/>
        <end position="270"/>
    </location>
</feature>